<reference evidence="1 2" key="2">
    <citation type="journal article" date="2009" name="Nature">
        <title>A single regulatory gene is sufficient to alter bacterial host range.</title>
        <authorList>
            <person name="Mandel M.J."/>
            <person name="Wollenberg M.S."/>
            <person name="Stabb E.V."/>
            <person name="Visick K.L."/>
            <person name="Ruby E.G."/>
        </authorList>
    </citation>
    <scope>NUCLEOTIDE SEQUENCE [LARGE SCALE GENOMIC DNA]</scope>
    <source>
        <strain evidence="1 2">MJ11</strain>
        <plasmid evidence="2">Plasmid pMJ100</plasmid>
    </source>
</reference>
<name>B5EW88_ALIFM</name>
<organism evidence="1 2">
    <name type="scientific">Aliivibrio fischeri (strain MJ11)</name>
    <name type="common">Vibrio fischeri</name>
    <dbReference type="NCBI Taxonomy" id="388396"/>
    <lineage>
        <taxon>Bacteria</taxon>
        <taxon>Pseudomonadati</taxon>
        <taxon>Pseudomonadota</taxon>
        <taxon>Gammaproteobacteria</taxon>
        <taxon>Vibrionales</taxon>
        <taxon>Vibrionaceae</taxon>
        <taxon>Aliivibrio</taxon>
    </lineage>
</organism>
<evidence type="ECO:0000313" key="1">
    <source>
        <dbReference type="EMBL" id="ACH64764.1"/>
    </source>
</evidence>
<dbReference type="KEGG" id="vfm:VFMJ11_B0145"/>
<dbReference type="HOGENOM" id="CLU_1015445_0_0_6"/>
<reference evidence="2" key="1">
    <citation type="submission" date="2008-08" db="EMBL/GenBank/DDBJ databases">
        <title>Complete sequence of Vibrio fischeri strain MJ11.</title>
        <authorList>
            <person name="Mandel M.J."/>
            <person name="Stabb E.V."/>
            <person name="Ruby E.G."/>
            <person name="Ferriera S."/>
            <person name="Johnson J."/>
            <person name="Kravitz S."/>
            <person name="Beeson K."/>
            <person name="Sutton G."/>
            <person name="Rogers Y.-H."/>
            <person name="Friedman R."/>
            <person name="Frazier M."/>
            <person name="Venter J.C."/>
        </authorList>
    </citation>
    <scope>NUCLEOTIDE SEQUENCE [LARGE SCALE GENOMIC DNA]</scope>
    <source>
        <strain evidence="2">MJ11</strain>
        <plasmid evidence="2">Plasmid pMJ100</plasmid>
    </source>
</reference>
<geneLocation type="plasmid" evidence="1 2">
    <name>pMJ100</name>
</geneLocation>
<sequence length="274" mass="31443">MFRSVLLFSLLAGVVGCSAKQEKELPLKNEPVFQLASLNADVIHTIESWNNSALSSKPSFYLVNDPQFLFEQLSASWCGEETEQVLLENAFSSLCDNSSSYLDGQYCVNEALKAPIFAYDFKHNTKNAVCDDRVLFDVTVSVPFNANSQEWLDYVRSIGFLTKDQKRHKSIWAKGIEQKNIQRKREEDLNTLRAEQRAFYKNKIALEGKYNHVVCKLDLDSGFLMNRYVGRVLATFDNDLQVQLIDYIGRNPSSDFQKNKVIRESYSLWEKCDV</sequence>
<keyword evidence="1" id="KW-0614">Plasmid</keyword>
<dbReference type="EMBL" id="CP001134">
    <property type="protein sequence ID" value="ACH64764.1"/>
    <property type="molecule type" value="Genomic_DNA"/>
</dbReference>
<dbReference type="AlphaFoldDB" id="B5EW88"/>
<dbReference type="RefSeq" id="WP_012534547.1">
    <property type="nucleotide sequence ID" value="NC_011185.1"/>
</dbReference>
<proteinExistence type="predicted"/>
<dbReference type="PROSITE" id="PS51257">
    <property type="entry name" value="PROKAR_LIPOPROTEIN"/>
    <property type="match status" value="1"/>
</dbReference>
<protein>
    <submittedName>
        <fullName evidence="1">Lipoprotein, putative</fullName>
    </submittedName>
</protein>
<gene>
    <name evidence="1" type="ordered locus">VFMJ11_B0145</name>
</gene>
<dbReference type="Proteomes" id="UP000001857">
    <property type="component" value="Plasmid pMJ100"/>
</dbReference>
<evidence type="ECO:0000313" key="2">
    <source>
        <dbReference type="Proteomes" id="UP000001857"/>
    </source>
</evidence>
<accession>B5EW88</accession>
<keyword evidence="1" id="KW-0449">Lipoprotein</keyword>